<dbReference type="GO" id="GO:0008237">
    <property type="term" value="F:metallopeptidase activity"/>
    <property type="evidence" value="ECO:0007669"/>
    <property type="project" value="InterPro"/>
</dbReference>
<evidence type="ECO:0000313" key="4">
    <source>
        <dbReference type="Proteomes" id="UP000231586"/>
    </source>
</evidence>
<keyword evidence="1" id="KW-0732">Signal</keyword>
<dbReference type="Gene3D" id="2.60.40.10">
    <property type="entry name" value="Immunoglobulins"/>
    <property type="match status" value="1"/>
</dbReference>
<dbReference type="Pfam" id="PF10462">
    <property type="entry name" value="Peptidase_M66"/>
    <property type="match status" value="1"/>
</dbReference>
<dbReference type="EMBL" id="PGTZ01000007">
    <property type="protein sequence ID" value="PJI94270.1"/>
    <property type="molecule type" value="Genomic_DNA"/>
</dbReference>
<comment type="caution">
    <text evidence="3">The sequence shown here is derived from an EMBL/GenBank/DDBJ whole genome shotgun (WGS) entry which is preliminary data.</text>
</comment>
<keyword evidence="4" id="KW-1185">Reference proteome</keyword>
<dbReference type="OrthoDB" id="3758789at2"/>
<evidence type="ECO:0000259" key="2">
    <source>
        <dbReference type="Pfam" id="PF16640"/>
    </source>
</evidence>
<dbReference type="Pfam" id="PF16640">
    <property type="entry name" value="Big_3_5"/>
    <property type="match status" value="1"/>
</dbReference>
<evidence type="ECO:0000313" key="3">
    <source>
        <dbReference type="EMBL" id="PJI94270.1"/>
    </source>
</evidence>
<dbReference type="InterPro" id="IPR013783">
    <property type="entry name" value="Ig-like_fold"/>
</dbReference>
<gene>
    <name evidence="3" type="ORF">CLV34_1758</name>
</gene>
<dbReference type="Proteomes" id="UP000231586">
    <property type="component" value="Unassembled WGS sequence"/>
</dbReference>
<feature type="chain" id="PRO_5038590439" evidence="1">
    <location>
        <begin position="32"/>
        <end position="665"/>
    </location>
</feature>
<protein>
    <submittedName>
        <fullName evidence="3">Reprolysin-like metallo-peptidase family M12B</fullName>
    </submittedName>
</protein>
<organism evidence="3 4">
    <name type="scientific">Luteimicrobium subarcticum</name>
    <dbReference type="NCBI Taxonomy" id="620910"/>
    <lineage>
        <taxon>Bacteria</taxon>
        <taxon>Bacillati</taxon>
        <taxon>Actinomycetota</taxon>
        <taxon>Actinomycetes</taxon>
        <taxon>Micrococcales</taxon>
        <taxon>Luteimicrobium</taxon>
    </lineage>
</organism>
<dbReference type="InterPro" id="IPR032109">
    <property type="entry name" value="Big_3_5"/>
</dbReference>
<feature type="domain" description="Bacterial Ig-like" evidence="2">
    <location>
        <begin position="471"/>
        <end position="550"/>
    </location>
</feature>
<dbReference type="SUPFAM" id="SSF55486">
    <property type="entry name" value="Metalloproteases ('zincins'), catalytic domain"/>
    <property type="match status" value="1"/>
</dbReference>
<accession>A0A2M8WTJ7</accession>
<sequence length="665" mass="68183">MRPARRLAAAFAATCTLAVTATLTSTAGALADDAPQPSPHGFTTDVAGVAPDDDAVPYDSPNADQELAPTPGLLAATSSSTVQHLEVVVATPSGVSSTSVKSWLSRANVDSLVSDVSKYWSAQTGGRVTFAVDKFAYLSPGGSCYSDSAITSLWSRSSKQLYGEDWYSNTAGPSSRQHLVVLYPADSGDADGATTCGGLLGLGTYPSSPSLSSGGLTFAVAGGSGGTSSAQYYAARQTLAHELGHNFGLHHAGVAWCSGSHPDGAFSSSSCADLSYFDLFDLMGGGFDTKGVTPLSAPQKARLGVLSSSVAPAVTPITTTKTYSLSAAGATSGLQTVTAVDPSTHERYYVEYRQKSSSVVFPTTPTWPWKLNVTSGGSTIGSVGYDYGVRILRLAPASSAWAEPYEQTIVPINASGSTSTRTAYLPKGQTFTSRSGQLSIKVNSVPVTTATSGTASVTVGFGTPVVPAMSLTRSSSTQAYGHPTTLTTALSSANGYVPSGIVTIRQDGTAVKTIRVSTSGKAVYTVPSSLSLGSHRYTSSFAPDSTAKARNIGAPAYRTTYVTVAKATPTVSVTIAPSTVSRGLHPRATVKVVSPGVSAPTGTLAVYVAGKKVASATLTPARHGGAIITLPAQTKAGKYAVHATFYSTTSTLSSRTSGSVYYTVR</sequence>
<dbReference type="AlphaFoldDB" id="A0A2M8WTJ7"/>
<evidence type="ECO:0000256" key="1">
    <source>
        <dbReference type="SAM" id="SignalP"/>
    </source>
</evidence>
<dbReference type="InterPro" id="IPR024079">
    <property type="entry name" value="MetalloPept_cat_dom_sf"/>
</dbReference>
<proteinExistence type="predicted"/>
<dbReference type="Gene3D" id="3.40.390.10">
    <property type="entry name" value="Collagenase (Catalytic Domain)"/>
    <property type="match status" value="1"/>
</dbReference>
<feature type="signal peptide" evidence="1">
    <location>
        <begin position="1"/>
        <end position="31"/>
    </location>
</feature>
<dbReference type="GO" id="GO:0005975">
    <property type="term" value="P:carbohydrate metabolic process"/>
    <property type="evidence" value="ECO:0007669"/>
    <property type="project" value="UniProtKB-ARBA"/>
</dbReference>
<name>A0A2M8WTJ7_9MICO</name>
<reference evidence="3 4" key="1">
    <citation type="submission" date="2017-11" db="EMBL/GenBank/DDBJ databases">
        <title>Genomic Encyclopedia of Archaeal and Bacterial Type Strains, Phase II (KMG-II): From Individual Species to Whole Genera.</title>
        <authorList>
            <person name="Goeker M."/>
        </authorList>
    </citation>
    <scope>NUCLEOTIDE SEQUENCE [LARGE SCALE GENOMIC DNA]</scope>
    <source>
        <strain evidence="3 4">DSM 22413</strain>
    </source>
</reference>